<gene>
    <name evidence="1" type="ORF">EBBID32_38410</name>
</gene>
<evidence type="ECO:0000313" key="1">
    <source>
        <dbReference type="EMBL" id="CCW19474.1"/>
    </source>
</evidence>
<accession>N1MRV8</accession>
<dbReference type="Proteomes" id="UP000013201">
    <property type="component" value="Unassembled WGS sequence"/>
</dbReference>
<keyword evidence="2" id="KW-1185">Reference proteome</keyword>
<name>N1MRV8_9SPHN</name>
<dbReference type="EMBL" id="CAVK010000199">
    <property type="protein sequence ID" value="CCW19474.1"/>
    <property type="molecule type" value="Genomic_DNA"/>
</dbReference>
<reference evidence="2" key="2">
    <citation type="submission" date="2013-04" db="EMBL/GenBank/DDBJ databases">
        <title>Bisphenol A degrading Sphingobium sp. strain BiD32.</title>
        <authorList>
            <person name="Nielsen J.L."/>
            <person name="Zhou N.A."/>
            <person name="Kjeldal H."/>
        </authorList>
    </citation>
    <scope>NUCLEOTIDE SEQUENCE [LARGE SCALE GENOMIC DNA]</scope>
    <source>
        <strain evidence="2">BiD32</strain>
    </source>
</reference>
<proteinExistence type="predicted"/>
<reference evidence="1 2" key="1">
    <citation type="submission" date="2013-03" db="EMBL/GenBank/DDBJ databases">
        <authorList>
            <person name="Le V."/>
        </authorList>
    </citation>
    <scope>NUCLEOTIDE SEQUENCE [LARGE SCALE GENOMIC DNA]</scope>
    <source>
        <strain evidence="1 2">BiD32</strain>
    </source>
</reference>
<comment type="caution">
    <text evidence="1">The sequence shown here is derived from an EMBL/GenBank/DDBJ whole genome shotgun (WGS) entry which is preliminary data.</text>
</comment>
<evidence type="ECO:0000313" key="2">
    <source>
        <dbReference type="Proteomes" id="UP000013201"/>
    </source>
</evidence>
<organism evidence="1 2">
    <name type="scientific">Sphingobium indicum BiD32</name>
    <dbReference type="NCBI Taxonomy" id="1301087"/>
    <lineage>
        <taxon>Bacteria</taxon>
        <taxon>Pseudomonadati</taxon>
        <taxon>Pseudomonadota</taxon>
        <taxon>Alphaproteobacteria</taxon>
        <taxon>Sphingomonadales</taxon>
        <taxon>Sphingomonadaceae</taxon>
        <taxon>Sphingobium</taxon>
    </lineage>
</organism>
<dbReference type="AlphaFoldDB" id="N1MRV8"/>
<sequence>MGSNTGFSIVTSVKTFFLAIYPRLPGGQRQLRIVRNN</sequence>
<protein>
    <submittedName>
        <fullName evidence="1">Uncharacterized protein</fullName>
    </submittedName>
</protein>